<dbReference type="GO" id="GO:0006884">
    <property type="term" value="P:cell volume homeostasis"/>
    <property type="evidence" value="ECO:0007669"/>
    <property type="project" value="InterPro"/>
</dbReference>
<feature type="region of interest" description="Disordered" evidence="9">
    <location>
        <begin position="182"/>
        <end position="208"/>
    </location>
</feature>
<dbReference type="InterPro" id="IPR003521">
    <property type="entry name" value="ICln"/>
</dbReference>
<reference evidence="10 11" key="1">
    <citation type="submission" date="2021-06" db="EMBL/GenBank/DDBJ databases">
        <authorList>
            <person name="Palmer J.M."/>
        </authorList>
    </citation>
    <scope>NUCLEOTIDE SEQUENCE [LARGE SCALE GENOMIC DNA]</scope>
    <source>
        <strain evidence="10 11">MEX-2019</strain>
        <tissue evidence="10">Muscle</tissue>
    </source>
</reference>
<accession>A0AAV9RGZ7</accession>
<dbReference type="AlphaFoldDB" id="A0AAV9RGZ7"/>
<dbReference type="GO" id="GO:0000387">
    <property type="term" value="P:spliceosomal snRNP assembly"/>
    <property type="evidence" value="ECO:0007669"/>
    <property type="project" value="InterPro"/>
</dbReference>
<comment type="similarity">
    <text evidence="3">Belongs to the pICln (TC 1.A.47) family.</text>
</comment>
<dbReference type="PANTHER" id="PTHR21399">
    <property type="entry name" value="CHLORIDE CONDUCTANCE REGULATORY PROTEIN ICLN"/>
    <property type="match status" value="1"/>
</dbReference>
<feature type="compositionally biased region" description="Basic and acidic residues" evidence="9">
    <location>
        <begin position="40"/>
        <end position="52"/>
    </location>
</feature>
<evidence type="ECO:0000256" key="5">
    <source>
        <dbReference type="ARBA" id="ARBA00022490"/>
    </source>
</evidence>
<sequence length="338" mass="37012">MEDFLVEEKSNMSSSVTSSAENHSGTNLNACDDEGLSGVSERKSDQPFHSKEELQDFGTLTLPNQLRTATGYPPPVVRQFAVEHEFTVTRIMVLLKNIHPPTEGVRHEQADTTAVLDGQRLGCGTLYVAETRLSWFDGSGLGFALEYPSIGLHAISRDVSAYPQEHLYVMVNGKLNDDNEAEMAEKAAGDEEDDGSSSGGDDDDDEGVISEIRFVPTDKTSLESMFSAMCECQALHPDPDDEDSDNDFEGEEYDVEEAEHGHADIPTFYTCDEGLSALTQEGQATLERLEGMLAQSATQQYHMAGVRTEETKAEFEDGMEVDAAAMEAGQFEDADVEH</sequence>
<evidence type="ECO:0000256" key="3">
    <source>
        <dbReference type="ARBA" id="ARBA00007054"/>
    </source>
</evidence>
<dbReference type="Pfam" id="PF03517">
    <property type="entry name" value="Voldacs"/>
    <property type="match status" value="1"/>
</dbReference>
<evidence type="ECO:0000256" key="2">
    <source>
        <dbReference type="ARBA" id="ARBA00004496"/>
    </source>
</evidence>
<evidence type="ECO:0000256" key="4">
    <source>
        <dbReference type="ARBA" id="ARBA00015653"/>
    </source>
</evidence>
<dbReference type="Proteomes" id="UP001311232">
    <property type="component" value="Unassembled WGS sequence"/>
</dbReference>
<organism evidence="10 11">
    <name type="scientific">Crenichthys baileyi</name>
    <name type="common">White River springfish</name>
    <dbReference type="NCBI Taxonomy" id="28760"/>
    <lineage>
        <taxon>Eukaryota</taxon>
        <taxon>Metazoa</taxon>
        <taxon>Chordata</taxon>
        <taxon>Craniata</taxon>
        <taxon>Vertebrata</taxon>
        <taxon>Euteleostomi</taxon>
        <taxon>Actinopterygii</taxon>
        <taxon>Neopterygii</taxon>
        <taxon>Teleostei</taxon>
        <taxon>Neoteleostei</taxon>
        <taxon>Acanthomorphata</taxon>
        <taxon>Ovalentaria</taxon>
        <taxon>Atherinomorphae</taxon>
        <taxon>Cyprinodontiformes</taxon>
        <taxon>Goodeidae</taxon>
        <taxon>Crenichthys</taxon>
    </lineage>
</organism>
<evidence type="ECO:0000313" key="11">
    <source>
        <dbReference type="Proteomes" id="UP001311232"/>
    </source>
</evidence>
<proteinExistence type="inferred from homology"/>
<evidence type="ECO:0000313" key="10">
    <source>
        <dbReference type="EMBL" id="KAK5608221.1"/>
    </source>
</evidence>
<dbReference type="EMBL" id="JAHHUM010001837">
    <property type="protein sequence ID" value="KAK5608221.1"/>
    <property type="molecule type" value="Genomic_DNA"/>
</dbReference>
<dbReference type="PRINTS" id="PR01348">
    <property type="entry name" value="ICLNCHANNEL"/>
</dbReference>
<evidence type="ECO:0000256" key="9">
    <source>
        <dbReference type="SAM" id="MobiDB-lite"/>
    </source>
</evidence>
<evidence type="ECO:0000256" key="7">
    <source>
        <dbReference type="ARBA" id="ARBA00033090"/>
    </source>
</evidence>
<dbReference type="Gene3D" id="2.30.29.30">
    <property type="entry name" value="Pleckstrin-homology domain (PH domain)/Phosphotyrosine-binding domain (PTB)"/>
    <property type="match status" value="1"/>
</dbReference>
<dbReference type="GO" id="GO:0034709">
    <property type="term" value="C:methylosome"/>
    <property type="evidence" value="ECO:0007669"/>
    <property type="project" value="InterPro"/>
</dbReference>
<evidence type="ECO:0000256" key="6">
    <source>
        <dbReference type="ARBA" id="ARBA00023242"/>
    </source>
</evidence>
<name>A0AAV9RGZ7_9TELE</name>
<dbReference type="GO" id="GO:0005829">
    <property type="term" value="C:cytosol"/>
    <property type="evidence" value="ECO:0007669"/>
    <property type="project" value="InterPro"/>
</dbReference>
<comment type="subcellular location">
    <subcellularLocation>
        <location evidence="2">Cytoplasm</location>
    </subcellularLocation>
    <subcellularLocation>
        <location evidence="1">Nucleus</location>
    </subcellularLocation>
</comment>
<dbReference type="GO" id="GO:0034715">
    <property type="term" value="C:pICln-Sm protein complex"/>
    <property type="evidence" value="ECO:0007669"/>
    <property type="project" value="InterPro"/>
</dbReference>
<evidence type="ECO:0000256" key="8">
    <source>
        <dbReference type="ARBA" id="ARBA00045890"/>
    </source>
</evidence>
<protein>
    <recommendedName>
        <fullName evidence="4">Methylosome subunit pICln</fullName>
    </recommendedName>
    <alternativeName>
        <fullName evidence="7">Chloride conductance regulatory protein ICln</fullName>
    </alternativeName>
</protein>
<evidence type="ECO:0000256" key="1">
    <source>
        <dbReference type="ARBA" id="ARBA00004123"/>
    </source>
</evidence>
<comment type="caution">
    <text evidence="10">The sequence shown here is derived from an EMBL/GenBank/DDBJ whole genome shotgun (WGS) entry which is preliminary data.</text>
</comment>
<gene>
    <name evidence="10" type="ORF">CRENBAI_002290</name>
</gene>
<dbReference type="GO" id="GO:0005886">
    <property type="term" value="C:plasma membrane"/>
    <property type="evidence" value="ECO:0007669"/>
    <property type="project" value="InterPro"/>
</dbReference>
<dbReference type="PANTHER" id="PTHR21399:SF0">
    <property type="entry name" value="METHYLOSOME SUBUNIT PICLN"/>
    <property type="match status" value="1"/>
</dbReference>
<dbReference type="InterPro" id="IPR039924">
    <property type="entry name" value="ICln/Lot5/Saf5"/>
</dbReference>
<dbReference type="GO" id="GO:0005681">
    <property type="term" value="C:spliceosomal complex"/>
    <property type="evidence" value="ECO:0007669"/>
    <property type="project" value="TreeGrafter"/>
</dbReference>
<comment type="function">
    <text evidence="8">Involved in both the assembly of spliceosomal snRNPs and the methylation of Sm proteins. Chaperone that regulates the assembly of spliceosomal U1, U2, U4 and U5 small nuclear ribonucleoproteins (snRNPs), the building blocks of the spliceosome, and thereby plays an important role in the splicing of cellular pre-mRNAs. Most spliceosomal snRNPs contain a common set of Sm proteins SNRPB, SNRPD1, SNRPD2, SNRPD3, SNRPE, SNRPF and SNRPG that assemble in a heptameric protein ring on the Sm site of the small nuclear RNA to form the core snRNP (Sm core). In the cytosol, the Sm proteins SNRPD1, SNRPD2, SNRPE, SNRPF and SNRPG are trapped in an inactive 6S pICln-Sm complex by the chaperone CLNS1A that controls the assembly of the core snRNP. Dissociation by the SMN complex of CLNS1A from the trapped Sm proteins and their transfer to an SMN-Sm complex triggers the assembly of core snRNPs and their transport to the nucleus.</text>
</comment>
<keyword evidence="6" id="KW-0539">Nucleus</keyword>
<keyword evidence="11" id="KW-1185">Reference proteome</keyword>
<dbReference type="GO" id="GO:0045292">
    <property type="term" value="P:mRNA cis splicing, via spliceosome"/>
    <property type="evidence" value="ECO:0007669"/>
    <property type="project" value="TreeGrafter"/>
</dbReference>
<dbReference type="GO" id="GO:0006821">
    <property type="term" value="P:chloride transport"/>
    <property type="evidence" value="ECO:0007669"/>
    <property type="project" value="InterPro"/>
</dbReference>
<keyword evidence="5" id="KW-0963">Cytoplasm</keyword>
<feature type="compositionally biased region" description="Basic and acidic residues" evidence="9">
    <location>
        <begin position="1"/>
        <end position="10"/>
    </location>
</feature>
<feature type="compositionally biased region" description="Polar residues" evidence="9">
    <location>
        <begin position="11"/>
        <end position="29"/>
    </location>
</feature>
<feature type="compositionally biased region" description="Acidic residues" evidence="9">
    <location>
        <begin position="190"/>
        <end position="208"/>
    </location>
</feature>
<feature type="region of interest" description="Disordered" evidence="9">
    <location>
        <begin position="1"/>
        <end position="52"/>
    </location>
</feature>
<dbReference type="InterPro" id="IPR011993">
    <property type="entry name" value="PH-like_dom_sf"/>
</dbReference>